<dbReference type="GO" id="GO:0022857">
    <property type="term" value="F:transmembrane transporter activity"/>
    <property type="evidence" value="ECO:0007669"/>
    <property type="project" value="TreeGrafter"/>
</dbReference>
<accession>A0A7V4CHM8</accession>
<evidence type="ECO:0000256" key="3">
    <source>
        <dbReference type="ARBA" id="ARBA00022692"/>
    </source>
</evidence>
<evidence type="ECO:0000256" key="4">
    <source>
        <dbReference type="ARBA" id="ARBA00022989"/>
    </source>
</evidence>
<evidence type="ECO:0000259" key="8">
    <source>
        <dbReference type="Pfam" id="PF02687"/>
    </source>
</evidence>
<gene>
    <name evidence="10" type="ORF">ENU28_01820</name>
</gene>
<dbReference type="InterPro" id="IPR050250">
    <property type="entry name" value="Macrolide_Exporter_MacB"/>
</dbReference>
<keyword evidence="3 7" id="KW-0812">Transmembrane</keyword>
<evidence type="ECO:0000256" key="1">
    <source>
        <dbReference type="ARBA" id="ARBA00004651"/>
    </source>
</evidence>
<keyword evidence="5 7" id="KW-0472">Membrane</keyword>
<dbReference type="InterPro" id="IPR003838">
    <property type="entry name" value="ABC3_permease_C"/>
</dbReference>
<feature type="domain" description="MacB-like periplasmic core" evidence="9">
    <location>
        <begin position="16"/>
        <end position="227"/>
    </location>
</feature>
<evidence type="ECO:0000259" key="9">
    <source>
        <dbReference type="Pfam" id="PF12704"/>
    </source>
</evidence>
<keyword evidence="4 7" id="KW-1133">Transmembrane helix</keyword>
<dbReference type="EMBL" id="DTBX01000069">
    <property type="protein sequence ID" value="HGQ55186.1"/>
    <property type="molecule type" value="Genomic_DNA"/>
</dbReference>
<comment type="subcellular location">
    <subcellularLocation>
        <location evidence="1">Cell membrane</location>
        <topology evidence="1">Multi-pass membrane protein</topology>
    </subcellularLocation>
</comment>
<organism evidence="10">
    <name type="scientific">candidate division WOR-3 bacterium</name>
    <dbReference type="NCBI Taxonomy" id="2052148"/>
    <lineage>
        <taxon>Bacteria</taxon>
        <taxon>Bacteria division WOR-3</taxon>
    </lineage>
</organism>
<feature type="transmembrane region" description="Helical" evidence="7">
    <location>
        <begin position="300"/>
        <end position="321"/>
    </location>
</feature>
<dbReference type="Pfam" id="PF12704">
    <property type="entry name" value="MacB_PCD"/>
    <property type="match status" value="1"/>
</dbReference>
<comment type="caution">
    <text evidence="10">The sequence shown here is derived from an EMBL/GenBank/DDBJ whole genome shotgun (WGS) entry which is preliminary data.</text>
</comment>
<protein>
    <submittedName>
        <fullName evidence="10">ABC transporter permease</fullName>
    </submittedName>
</protein>
<dbReference type="PANTHER" id="PTHR30572:SF4">
    <property type="entry name" value="ABC TRANSPORTER PERMEASE YTRF"/>
    <property type="match status" value="1"/>
</dbReference>
<sequence>MFILIIKNLLRRKIRTLLTIFGIAIAIFLLFSLLTFNQGYKNSLVKELDLLGVHMLAVPKGCPYEAASLIVHGGIIPKYLKEEDLEIVKKIPEVEIATPIFLAQLVEDDRISIIYGIDIESYQKVKKYWKVKGRFFENNENDKIVIGSDIAFQEKLTVGDEVYFKKIDKVYQVVGILEYTGGQDDGFYFLPLKEVQRIFNKEKQITAIGIKVKDLEKVDEVIRKLEEIPDLQIVTMTQVLGTILNLIGQANSLIFTIIILALFISSLGVINTMLISVFERRREIGLLKVIGANNWDIIKLLFLETLILIILGALLGIVLTISGNKFIETFIKGIIIHSPKKIEFNFDWKIATTIFLYSLTIAILASIYPIFKAINLRPMETIRSSDE</sequence>
<evidence type="ECO:0000256" key="6">
    <source>
        <dbReference type="ARBA" id="ARBA00038076"/>
    </source>
</evidence>
<feature type="transmembrane region" description="Helical" evidence="7">
    <location>
        <begin position="16"/>
        <end position="36"/>
    </location>
</feature>
<feature type="transmembrane region" description="Helical" evidence="7">
    <location>
        <begin position="253"/>
        <end position="279"/>
    </location>
</feature>
<dbReference type="PANTHER" id="PTHR30572">
    <property type="entry name" value="MEMBRANE COMPONENT OF TRANSPORTER-RELATED"/>
    <property type="match status" value="1"/>
</dbReference>
<proteinExistence type="inferred from homology"/>
<evidence type="ECO:0000256" key="7">
    <source>
        <dbReference type="SAM" id="Phobius"/>
    </source>
</evidence>
<dbReference type="Pfam" id="PF02687">
    <property type="entry name" value="FtsX"/>
    <property type="match status" value="1"/>
</dbReference>
<evidence type="ECO:0000256" key="5">
    <source>
        <dbReference type="ARBA" id="ARBA00023136"/>
    </source>
</evidence>
<feature type="domain" description="ABC3 transporter permease C-terminal" evidence="8">
    <location>
        <begin position="256"/>
        <end position="376"/>
    </location>
</feature>
<comment type="similarity">
    <text evidence="6">Belongs to the ABC-4 integral membrane protein family.</text>
</comment>
<evidence type="ECO:0000313" key="10">
    <source>
        <dbReference type="EMBL" id="HGQ55186.1"/>
    </source>
</evidence>
<keyword evidence="2" id="KW-1003">Cell membrane</keyword>
<reference evidence="10" key="1">
    <citation type="journal article" date="2020" name="mSystems">
        <title>Genome- and Community-Level Interaction Insights into Carbon Utilization and Element Cycling Functions of Hydrothermarchaeota in Hydrothermal Sediment.</title>
        <authorList>
            <person name="Zhou Z."/>
            <person name="Liu Y."/>
            <person name="Xu W."/>
            <person name="Pan J."/>
            <person name="Luo Z.H."/>
            <person name="Li M."/>
        </authorList>
    </citation>
    <scope>NUCLEOTIDE SEQUENCE [LARGE SCALE GENOMIC DNA]</scope>
    <source>
        <strain evidence="10">SpSt-655</strain>
    </source>
</reference>
<dbReference type="AlphaFoldDB" id="A0A7V4CHM8"/>
<dbReference type="GO" id="GO:0005886">
    <property type="term" value="C:plasma membrane"/>
    <property type="evidence" value="ECO:0007669"/>
    <property type="project" value="UniProtKB-SubCell"/>
</dbReference>
<evidence type="ECO:0000256" key="2">
    <source>
        <dbReference type="ARBA" id="ARBA00022475"/>
    </source>
</evidence>
<feature type="transmembrane region" description="Helical" evidence="7">
    <location>
        <begin position="350"/>
        <end position="371"/>
    </location>
</feature>
<dbReference type="InterPro" id="IPR025857">
    <property type="entry name" value="MacB_PCD"/>
</dbReference>
<name>A0A7V4CHM8_UNCW3</name>